<accession>A0A4P9W3R8</accession>
<evidence type="ECO:0000313" key="2">
    <source>
        <dbReference type="EMBL" id="RKO86971.1"/>
    </source>
</evidence>
<feature type="region of interest" description="Disordered" evidence="1">
    <location>
        <begin position="449"/>
        <end position="574"/>
    </location>
</feature>
<dbReference type="OrthoDB" id="2161362at2759"/>
<keyword evidence="3" id="KW-1185">Reference proteome</keyword>
<proteinExistence type="predicted"/>
<protein>
    <submittedName>
        <fullName evidence="2">Uncharacterized protein</fullName>
    </submittedName>
</protein>
<feature type="region of interest" description="Disordered" evidence="1">
    <location>
        <begin position="22"/>
        <end position="64"/>
    </location>
</feature>
<feature type="region of interest" description="Disordered" evidence="1">
    <location>
        <begin position="99"/>
        <end position="123"/>
    </location>
</feature>
<reference evidence="3" key="1">
    <citation type="journal article" date="2018" name="Nat. Microbiol.">
        <title>Leveraging single-cell genomics to expand the fungal tree of life.</title>
        <authorList>
            <person name="Ahrendt S.R."/>
            <person name="Quandt C.A."/>
            <person name="Ciobanu D."/>
            <person name="Clum A."/>
            <person name="Salamov A."/>
            <person name="Andreopoulos B."/>
            <person name="Cheng J.F."/>
            <person name="Woyke T."/>
            <person name="Pelin A."/>
            <person name="Henrissat B."/>
            <person name="Reynolds N.K."/>
            <person name="Benny G.L."/>
            <person name="Smith M.E."/>
            <person name="James T.Y."/>
            <person name="Grigoriev I.V."/>
        </authorList>
    </citation>
    <scope>NUCLEOTIDE SEQUENCE [LARGE SCALE GENOMIC DNA]</scope>
</reference>
<dbReference type="EMBL" id="KZ997774">
    <property type="protein sequence ID" value="RKO86971.1"/>
    <property type="molecule type" value="Genomic_DNA"/>
</dbReference>
<organism evidence="2 3">
    <name type="scientific">Blyttiomyces helicus</name>
    <dbReference type="NCBI Taxonomy" id="388810"/>
    <lineage>
        <taxon>Eukaryota</taxon>
        <taxon>Fungi</taxon>
        <taxon>Fungi incertae sedis</taxon>
        <taxon>Chytridiomycota</taxon>
        <taxon>Chytridiomycota incertae sedis</taxon>
        <taxon>Chytridiomycetes</taxon>
        <taxon>Chytridiomycetes incertae sedis</taxon>
        <taxon>Blyttiomyces</taxon>
    </lineage>
</organism>
<feature type="compositionally biased region" description="Basic residues" evidence="1">
    <location>
        <begin position="558"/>
        <end position="574"/>
    </location>
</feature>
<feature type="region of interest" description="Disordered" evidence="1">
    <location>
        <begin position="289"/>
        <end position="326"/>
    </location>
</feature>
<feature type="compositionally biased region" description="Acidic residues" evidence="1">
    <location>
        <begin position="544"/>
        <end position="554"/>
    </location>
</feature>
<name>A0A4P9W3R8_9FUNG</name>
<feature type="compositionally biased region" description="Basic and acidic residues" evidence="1">
    <location>
        <begin position="104"/>
        <end position="123"/>
    </location>
</feature>
<evidence type="ECO:0000256" key="1">
    <source>
        <dbReference type="SAM" id="MobiDB-lite"/>
    </source>
</evidence>
<feature type="compositionally biased region" description="Low complexity" evidence="1">
    <location>
        <begin position="25"/>
        <end position="39"/>
    </location>
</feature>
<evidence type="ECO:0000313" key="3">
    <source>
        <dbReference type="Proteomes" id="UP000269721"/>
    </source>
</evidence>
<feature type="compositionally biased region" description="Low complexity" evidence="1">
    <location>
        <begin position="313"/>
        <end position="326"/>
    </location>
</feature>
<dbReference type="AlphaFoldDB" id="A0A4P9W3R8"/>
<dbReference type="Proteomes" id="UP000269721">
    <property type="component" value="Unassembled WGS sequence"/>
</dbReference>
<gene>
    <name evidence="2" type="ORF">BDK51DRAFT_52926</name>
</gene>
<sequence length="574" mass="62586">MTSSSQTLCPDDELTDATPELCARSSWSSSSPSSFSGWDPSEEVALMSGEEGLGGEDAPTLVDPDSPIMVHTRWEMMRCDLPKGAVVVERRVGGVDAARPAVKQRVESEGEGGEGSRDREGDGRADLIATHTRREALRCELPKGAILVGHRNGEGLAGPEYEESASYDAPLDSDAIVGDLIALNHSLARASIRYSELSSRSIDLRSQLKHSATHIDQVDEMYCDIMSELRGLRFEENFLYENLAQLRGGPPSQPRRAPLQTPAELARDAERDLIITYLRDLRATLLAGKSALPPQSPTIDSPTDPDPRWPLRSPTTSSPQQPPAARAARRARLLASNARRLRIILSRVAWLERHINDAAAALDALARHSCTYSGWIAAASDEKTLLLRETAALRDTREALIGRRARPAARSTREEWAAAALEVRSNRGPASAPIDDPLGPPPLIPWIPADPGSEDDDGAGSEYFTCGSDFEADQSPLHRRTPLPPSPASTFTTPTQKRPATSAEKKARRHTWLVPDSPVLAPLAMHPAPPRRKNKHLVSRDVDSGSDGDGEEDEGARRRARGRRVRRGVAVREE</sequence>